<dbReference type="InParanoid" id="A0A3N4KXB6"/>
<dbReference type="EMBL" id="ML119120">
    <property type="protein sequence ID" value="RPB13902.1"/>
    <property type="molecule type" value="Genomic_DNA"/>
</dbReference>
<proteinExistence type="predicted"/>
<evidence type="ECO:0000256" key="2">
    <source>
        <dbReference type="SAM" id="SignalP"/>
    </source>
</evidence>
<feature type="compositionally biased region" description="Basic and acidic residues" evidence="1">
    <location>
        <begin position="48"/>
        <end position="57"/>
    </location>
</feature>
<dbReference type="Proteomes" id="UP000277580">
    <property type="component" value="Unassembled WGS sequence"/>
</dbReference>
<accession>A0A3N4KXB6</accession>
<keyword evidence="4" id="KW-1185">Reference proteome</keyword>
<name>A0A3N4KXB6_9PEZI</name>
<feature type="chain" id="PRO_5018074730" evidence="2">
    <location>
        <begin position="30"/>
        <end position="73"/>
    </location>
</feature>
<evidence type="ECO:0000313" key="3">
    <source>
        <dbReference type="EMBL" id="RPB13902.1"/>
    </source>
</evidence>
<feature type="compositionally biased region" description="Basic residues" evidence="1">
    <location>
        <begin position="33"/>
        <end position="47"/>
    </location>
</feature>
<keyword evidence="2" id="KW-0732">Signal</keyword>
<evidence type="ECO:0000313" key="4">
    <source>
        <dbReference type="Proteomes" id="UP000277580"/>
    </source>
</evidence>
<feature type="region of interest" description="Disordered" evidence="1">
    <location>
        <begin position="33"/>
        <end position="73"/>
    </location>
</feature>
<sequence>MASLPPFLSFSSFPLWLYSLLIQSNLLDSTKRIQKKKEKKKKKSKTQRIKERIIGKKTEKKRKKKNHRIRKES</sequence>
<evidence type="ECO:0000256" key="1">
    <source>
        <dbReference type="SAM" id="MobiDB-lite"/>
    </source>
</evidence>
<organism evidence="3 4">
    <name type="scientific">Morchella conica CCBAS932</name>
    <dbReference type="NCBI Taxonomy" id="1392247"/>
    <lineage>
        <taxon>Eukaryota</taxon>
        <taxon>Fungi</taxon>
        <taxon>Dikarya</taxon>
        <taxon>Ascomycota</taxon>
        <taxon>Pezizomycotina</taxon>
        <taxon>Pezizomycetes</taxon>
        <taxon>Pezizales</taxon>
        <taxon>Morchellaceae</taxon>
        <taxon>Morchella</taxon>
    </lineage>
</organism>
<dbReference type="AlphaFoldDB" id="A0A3N4KXB6"/>
<feature type="signal peptide" evidence="2">
    <location>
        <begin position="1"/>
        <end position="29"/>
    </location>
</feature>
<feature type="compositionally biased region" description="Basic residues" evidence="1">
    <location>
        <begin position="58"/>
        <end position="73"/>
    </location>
</feature>
<gene>
    <name evidence="3" type="ORF">P167DRAFT_534534</name>
</gene>
<reference evidence="3 4" key="1">
    <citation type="journal article" date="2018" name="Nat. Ecol. Evol.">
        <title>Pezizomycetes genomes reveal the molecular basis of ectomycorrhizal truffle lifestyle.</title>
        <authorList>
            <person name="Murat C."/>
            <person name="Payen T."/>
            <person name="Noel B."/>
            <person name="Kuo A."/>
            <person name="Morin E."/>
            <person name="Chen J."/>
            <person name="Kohler A."/>
            <person name="Krizsan K."/>
            <person name="Balestrini R."/>
            <person name="Da Silva C."/>
            <person name="Montanini B."/>
            <person name="Hainaut M."/>
            <person name="Levati E."/>
            <person name="Barry K.W."/>
            <person name="Belfiori B."/>
            <person name="Cichocki N."/>
            <person name="Clum A."/>
            <person name="Dockter R.B."/>
            <person name="Fauchery L."/>
            <person name="Guy J."/>
            <person name="Iotti M."/>
            <person name="Le Tacon F."/>
            <person name="Lindquist E.A."/>
            <person name="Lipzen A."/>
            <person name="Malagnac F."/>
            <person name="Mello A."/>
            <person name="Molinier V."/>
            <person name="Miyauchi S."/>
            <person name="Poulain J."/>
            <person name="Riccioni C."/>
            <person name="Rubini A."/>
            <person name="Sitrit Y."/>
            <person name="Splivallo R."/>
            <person name="Traeger S."/>
            <person name="Wang M."/>
            <person name="Zifcakova L."/>
            <person name="Wipf D."/>
            <person name="Zambonelli A."/>
            <person name="Paolocci F."/>
            <person name="Nowrousian M."/>
            <person name="Ottonello S."/>
            <person name="Baldrian P."/>
            <person name="Spatafora J.W."/>
            <person name="Henrissat B."/>
            <person name="Nagy L.G."/>
            <person name="Aury J.M."/>
            <person name="Wincker P."/>
            <person name="Grigoriev I.V."/>
            <person name="Bonfante P."/>
            <person name="Martin F.M."/>
        </authorList>
    </citation>
    <scope>NUCLEOTIDE SEQUENCE [LARGE SCALE GENOMIC DNA]</scope>
    <source>
        <strain evidence="3 4">CCBAS932</strain>
    </source>
</reference>
<protein>
    <submittedName>
        <fullName evidence="3">Uncharacterized protein</fullName>
    </submittedName>
</protein>